<dbReference type="PANTHER" id="PTHR13696">
    <property type="entry name" value="P-LOOP CONTAINING NUCLEOSIDE TRIPHOSPHATE HYDROLASE"/>
    <property type="match status" value="1"/>
</dbReference>
<evidence type="ECO:0000313" key="7">
    <source>
        <dbReference type="Proteomes" id="UP000011758"/>
    </source>
</evidence>
<comment type="similarity">
    <text evidence="1">Belongs to the ParA family.</text>
</comment>
<feature type="domain" description="AAA" evidence="5">
    <location>
        <begin position="3"/>
        <end position="179"/>
    </location>
</feature>
<dbReference type="PANTHER" id="PTHR13696:SF52">
    <property type="entry name" value="PARA FAMILY PROTEIN CT_582"/>
    <property type="match status" value="1"/>
</dbReference>
<evidence type="ECO:0000256" key="4">
    <source>
        <dbReference type="ARBA" id="ARBA00071824"/>
    </source>
</evidence>
<sequence>MGKIIAITNQKGGVGKTTTSVNLCAALAYMKKKVLLVDMDPQSNATQGIGIDRSSLDKTSYDLLMQDALIKNVIIKSAVAHLDVVPASIDLAGIELQLSSVPKGREQRLKTALKEVKNNYDYIIIDCPPALGLLNTNALSAADSVLIPVQCEYYALEGLTQLLNTILLTQSIFNKHLTIEGVLLTMLDSRTNLGIEVTQEVRKYFKEKVYETIIPRNIKLSEAPSEGLCIFDYDSKSPGAVAYGKLAKEVVKRNAK</sequence>
<dbReference type="InterPro" id="IPR027417">
    <property type="entry name" value="P-loop_NTPase"/>
</dbReference>
<dbReference type="InterPro" id="IPR025669">
    <property type="entry name" value="AAA_dom"/>
</dbReference>
<proteinExistence type="inferred from homology"/>
<evidence type="ECO:0000313" key="6">
    <source>
        <dbReference type="EMBL" id="EMD15907.1"/>
    </source>
</evidence>
<reference evidence="6 7" key="1">
    <citation type="submission" date="2013-02" db="EMBL/GenBank/DDBJ databases">
        <title>The Genome Sequence of Lactobacillus catenaformis F0143.</title>
        <authorList>
            <consortium name="The Broad Institute Genome Sequencing Platform"/>
            <person name="Earl A."/>
            <person name="Ward D."/>
            <person name="Feldgarden M."/>
            <person name="Gevers D."/>
            <person name="Izard J."/>
            <person name="Blanton J.M."/>
            <person name="Mathney J."/>
            <person name="Dewhirst F.E."/>
            <person name="Young S.K."/>
            <person name="Zeng Q."/>
            <person name="Gargeya S."/>
            <person name="Fitzgerald M."/>
            <person name="Haas B."/>
            <person name="Abouelleil A."/>
            <person name="Alvarado L."/>
            <person name="Arachchi H.M."/>
            <person name="Berlin A."/>
            <person name="Chapman S.B."/>
            <person name="Gearin G."/>
            <person name="Goldberg J."/>
            <person name="Griggs A."/>
            <person name="Gujja S."/>
            <person name="Hansen M."/>
            <person name="Heiman D."/>
            <person name="Howarth C."/>
            <person name="Larimer J."/>
            <person name="Lui A."/>
            <person name="MacDonald P.J.P."/>
            <person name="McCowen C."/>
            <person name="Montmayeur A."/>
            <person name="Murphy C."/>
            <person name="Neiman D."/>
            <person name="Pearson M."/>
            <person name="Priest M."/>
            <person name="Roberts A."/>
            <person name="Saif S."/>
            <person name="Shea T."/>
            <person name="Sisk P."/>
            <person name="Stolte C."/>
            <person name="Sykes S."/>
            <person name="Wortman J."/>
            <person name="Nusbaum C."/>
            <person name="Birren B."/>
        </authorList>
    </citation>
    <scope>NUCLEOTIDE SEQUENCE [LARGE SCALE GENOMIC DNA]</scope>
    <source>
        <strain evidence="6 7">OT 569</strain>
    </source>
</reference>
<dbReference type="Proteomes" id="UP000011758">
    <property type="component" value="Unassembled WGS sequence"/>
</dbReference>
<dbReference type="PATRIC" id="fig|999415.3.peg.1880"/>
<dbReference type="BioCyc" id="ECAT999415-HMP:GTTI-1919-MONOMER"/>
<comment type="catalytic activity">
    <reaction evidence="2">
        <text>ATP + H2O = ADP + phosphate + H(+)</text>
        <dbReference type="Rhea" id="RHEA:13065"/>
        <dbReference type="ChEBI" id="CHEBI:15377"/>
        <dbReference type="ChEBI" id="CHEBI:15378"/>
        <dbReference type="ChEBI" id="CHEBI:30616"/>
        <dbReference type="ChEBI" id="CHEBI:43474"/>
        <dbReference type="ChEBI" id="CHEBI:456216"/>
    </reaction>
</comment>
<dbReference type="Gene3D" id="3.40.50.300">
    <property type="entry name" value="P-loop containing nucleotide triphosphate hydrolases"/>
    <property type="match status" value="1"/>
</dbReference>
<organism evidence="6 7">
    <name type="scientific">Eggerthia catenaformis OT 569 = DSM 20559</name>
    <dbReference type="NCBI Taxonomy" id="999415"/>
    <lineage>
        <taxon>Bacteria</taxon>
        <taxon>Bacillati</taxon>
        <taxon>Bacillota</taxon>
        <taxon>Erysipelotrichia</taxon>
        <taxon>Erysipelotrichales</taxon>
        <taxon>Coprobacillaceae</taxon>
        <taxon>Eggerthia</taxon>
    </lineage>
</organism>
<dbReference type="InterPro" id="IPR050678">
    <property type="entry name" value="DNA_Partitioning_ATPase"/>
</dbReference>
<comment type="subunit">
    <text evidence="3">Dimerizes in the presence of ATP but not ADP; ATP-binding is required for double-stranded (ds)DNA-binding. Interacts with DnaA.</text>
</comment>
<keyword evidence="7" id="KW-1185">Reference proteome</keyword>
<accession>M2P6K7</accession>
<name>M2P6K7_9FIRM</name>
<protein>
    <recommendedName>
        <fullName evidence="4">Sporulation initiation inhibitor protein Soj</fullName>
    </recommendedName>
</protein>
<dbReference type="Pfam" id="PF13614">
    <property type="entry name" value="AAA_31"/>
    <property type="match status" value="1"/>
</dbReference>
<dbReference type="STRING" id="999415.HMPREF9943_01854"/>
<dbReference type="CDD" id="cd02042">
    <property type="entry name" value="ParAB_family"/>
    <property type="match status" value="1"/>
</dbReference>
<comment type="caution">
    <text evidence="6">The sequence shown here is derived from an EMBL/GenBank/DDBJ whole genome shotgun (WGS) entry which is preliminary data.</text>
</comment>
<dbReference type="eggNOG" id="COG1192">
    <property type="taxonomic scope" value="Bacteria"/>
</dbReference>
<gene>
    <name evidence="6" type="ORF">HMPREF9943_01854</name>
</gene>
<dbReference type="PIRSF" id="PIRSF009320">
    <property type="entry name" value="Nuc_binding_HP_1000"/>
    <property type="match status" value="1"/>
</dbReference>
<dbReference type="SUPFAM" id="SSF52540">
    <property type="entry name" value="P-loop containing nucleoside triphosphate hydrolases"/>
    <property type="match status" value="1"/>
</dbReference>
<dbReference type="RefSeq" id="WP_004804405.1">
    <property type="nucleotide sequence ID" value="NZ_KB446651.1"/>
</dbReference>
<dbReference type="OrthoDB" id="9815116at2"/>
<dbReference type="AlphaFoldDB" id="M2P6K7"/>
<evidence type="ECO:0000256" key="3">
    <source>
        <dbReference type="ARBA" id="ARBA00062323"/>
    </source>
</evidence>
<evidence type="ECO:0000256" key="2">
    <source>
        <dbReference type="ARBA" id="ARBA00049360"/>
    </source>
</evidence>
<evidence type="ECO:0000256" key="1">
    <source>
        <dbReference type="ARBA" id="ARBA00006976"/>
    </source>
</evidence>
<evidence type="ECO:0000259" key="5">
    <source>
        <dbReference type="Pfam" id="PF13614"/>
    </source>
</evidence>
<dbReference type="FunFam" id="3.40.50.300:FF:000285">
    <property type="entry name" value="Sporulation initiation inhibitor Soj"/>
    <property type="match status" value="1"/>
</dbReference>
<dbReference type="EMBL" id="AGEJ01000028">
    <property type="protein sequence ID" value="EMD15907.1"/>
    <property type="molecule type" value="Genomic_DNA"/>
</dbReference>